<dbReference type="GO" id="GO:0016491">
    <property type="term" value="F:oxidoreductase activity"/>
    <property type="evidence" value="ECO:0007669"/>
    <property type="project" value="UniProtKB-KW"/>
</dbReference>
<gene>
    <name evidence="4" type="ORF">TWF694_007794</name>
</gene>
<name>A0AAV9XJ91_9PEZI</name>
<evidence type="ECO:0000313" key="5">
    <source>
        <dbReference type="Proteomes" id="UP001365542"/>
    </source>
</evidence>
<keyword evidence="3" id="KW-0560">Oxidoreductase</keyword>
<dbReference type="PANTHER" id="PTHR24320">
    <property type="entry name" value="RETINOL DEHYDROGENASE"/>
    <property type="match status" value="1"/>
</dbReference>
<comment type="similarity">
    <text evidence="1">Belongs to the short-chain dehydrogenases/reductases (SDR) family.</text>
</comment>
<sequence>MGPLYGVFTALRQLIFSEGFPPKPQFEEKDVPDLSGKVYMITGGAGGIGLELAKILYSKNAKVYIAGRSVTNGTTAVNLIKNEYPKSDGGLEFLQLDLSDLTTIKPAVEKFLESEKRLDALVHNAGVMAAPTDWRTEQGWDIQLGTNVAGPFVLQRHLQPILMETAKFAPKDSVRVVFLSSISAHIAPEGGVDYANIESKGTLTLSMFAGIDSILKYAQSKCANVLMAKAYAQKFKDSGVIAVAPNPGNLKTDLTRHNPIAGALMSFFLYAPRYGALTELYSVASPEIDQSKNGSVVVPWGRIGPMRQDIIDNCEKGGALKLWDLMEEQTLGF</sequence>
<dbReference type="PANTHER" id="PTHR24320:SF236">
    <property type="entry name" value="SHORT-CHAIN DEHYDROGENASE-RELATED"/>
    <property type="match status" value="1"/>
</dbReference>
<dbReference type="Gene3D" id="3.40.50.720">
    <property type="entry name" value="NAD(P)-binding Rossmann-like Domain"/>
    <property type="match status" value="1"/>
</dbReference>
<keyword evidence="2" id="KW-0521">NADP</keyword>
<evidence type="ECO:0000256" key="3">
    <source>
        <dbReference type="ARBA" id="ARBA00023002"/>
    </source>
</evidence>
<dbReference type="Pfam" id="PF00106">
    <property type="entry name" value="adh_short"/>
    <property type="match status" value="1"/>
</dbReference>
<dbReference type="AlphaFoldDB" id="A0AAV9XJ91"/>
<dbReference type="EMBL" id="JAVHJO010000003">
    <property type="protein sequence ID" value="KAK6542023.1"/>
    <property type="molecule type" value="Genomic_DNA"/>
</dbReference>
<reference evidence="4 5" key="1">
    <citation type="submission" date="2019-10" db="EMBL/GenBank/DDBJ databases">
        <authorList>
            <person name="Palmer J.M."/>
        </authorList>
    </citation>
    <scope>NUCLEOTIDE SEQUENCE [LARGE SCALE GENOMIC DNA]</scope>
    <source>
        <strain evidence="4 5">TWF694</strain>
    </source>
</reference>
<comment type="caution">
    <text evidence="4">The sequence shown here is derived from an EMBL/GenBank/DDBJ whole genome shotgun (WGS) entry which is preliminary data.</text>
</comment>
<dbReference type="PRINTS" id="PR00081">
    <property type="entry name" value="GDHRDH"/>
</dbReference>
<evidence type="ECO:0008006" key="6">
    <source>
        <dbReference type="Google" id="ProtNLM"/>
    </source>
</evidence>
<evidence type="ECO:0000256" key="2">
    <source>
        <dbReference type="ARBA" id="ARBA00022857"/>
    </source>
</evidence>
<keyword evidence="5" id="KW-1185">Reference proteome</keyword>
<proteinExistence type="inferred from homology"/>
<evidence type="ECO:0000313" key="4">
    <source>
        <dbReference type="EMBL" id="KAK6542023.1"/>
    </source>
</evidence>
<organism evidence="4 5">
    <name type="scientific">Orbilia ellipsospora</name>
    <dbReference type="NCBI Taxonomy" id="2528407"/>
    <lineage>
        <taxon>Eukaryota</taxon>
        <taxon>Fungi</taxon>
        <taxon>Dikarya</taxon>
        <taxon>Ascomycota</taxon>
        <taxon>Pezizomycotina</taxon>
        <taxon>Orbiliomycetes</taxon>
        <taxon>Orbiliales</taxon>
        <taxon>Orbiliaceae</taxon>
        <taxon>Orbilia</taxon>
    </lineage>
</organism>
<dbReference type="InterPro" id="IPR036291">
    <property type="entry name" value="NAD(P)-bd_dom_sf"/>
</dbReference>
<accession>A0AAV9XJ91</accession>
<dbReference type="Proteomes" id="UP001365542">
    <property type="component" value="Unassembled WGS sequence"/>
</dbReference>
<dbReference type="InterPro" id="IPR002347">
    <property type="entry name" value="SDR_fam"/>
</dbReference>
<dbReference type="SUPFAM" id="SSF51735">
    <property type="entry name" value="NAD(P)-binding Rossmann-fold domains"/>
    <property type="match status" value="1"/>
</dbReference>
<evidence type="ECO:0000256" key="1">
    <source>
        <dbReference type="ARBA" id="ARBA00006484"/>
    </source>
</evidence>
<protein>
    <recommendedName>
        <fullName evidence="6">NAD(P)-binding protein</fullName>
    </recommendedName>
</protein>